<feature type="domain" description="PE" evidence="1">
    <location>
        <begin position="10"/>
        <end position="98"/>
    </location>
</feature>
<dbReference type="Pfam" id="PF20729">
    <property type="entry name" value="PE-PGRS_C"/>
    <property type="match status" value="1"/>
</dbReference>
<dbReference type="SUPFAM" id="SSF50630">
    <property type="entry name" value="Acid proteases"/>
    <property type="match status" value="1"/>
</dbReference>
<protein>
    <submittedName>
        <fullName evidence="3">Uncharacterized protein</fullName>
    </submittedName>
</protein>
<dbReference type="NCBIfam" id="NF038019">
    <property type="entry name" value="PE_process_PecA"/>
    <property type="match status" value="1"/>
</dbReference>
<dbReference type="InterPro" id="IPR000084">
    <property type="entry name" value="PE-PGRS_N"/>
</dbReference>
<dbReference type="Proteomes" id="UP000193928">
    <property type="component" value="Unassembled WGS sequence"/>
</dbReference>
<dbReference type="InterPro" id="IPR038332">
    <property type="entry name" value="PPE_sf"/>
</dbReference>
<dbReference type="SUPFAM" id="SSF140459">
    <property type="entry name" value="PE/PPE dimer-like"/>
    <property type="match status" value="1"/>
</dbReference>
<dbReference type="Gene3D" id="1.10.287.850">
    <property type="entry name" value="HP0062-like domain"/>
    <property type="match status" value="1"/>
</dbReference>
<comment type="caution">
    <text evidence="3">The sequence shown here is derived from an EMBL/GenBank/DDBJ whole genome shotgun (WGS) entry which is preliminary data.</text>
</comment>
<dbReference type="InterPro" id="IPR048996">
    <property type="entry name" value="PGRS_rpt"/>
</dbReference>
<accession>A0A1X1WIN8</accession>
<feature type="domain" description="PE cleavage protein A C-terminal" evidence="2">
    <location>
        <begin position="300"/>
        <end position="565"/>
    </location>
</feature>
<name>A0A1X1WIN8_MYCGO</name>
<dbReference type="InterPro" id="IPR021109">
    <property type="entry name" value="Peptidase_aspartic_dom_sf"/>
</dbReference>
<proteinExistence type="predicted"/>
<reference evidence="3 4" key="1">
    <citation type="submission" date="2016-01" db="EMBL/GenBank/DDBJ databases">
        <title>The new phylogeny of the genus Mycobacterium.</title>
        <authorList>
            <person name="Tarcisio F."/>
            <person name="Conor M."/>
            <person name="Antonella G."/>
            <person name="Elisabetta G."/>
            <person name="Giulia F.S."/>
            <person name="Sara T."/>
            <person name="Anna F."/>
            <person name="Clotilde B."/>
            <person name="Roberto B."/>
            <person name="Veronica D.S."/>
            <person name="Fabio R."/>
            <person name="Monica P."/>
            <person name="Olivier J."/>
            <person name="Enrico T."/>
            <person name="Nicola S."/>
        </authorList>
    </citation>
    <scope>NUCLEOTIDE SEQUENCE [LARGE SCALE GENOMIC DNA]</scope>
    <source>
        <strain evidence="3 4">DSM 44160</strain>
    </source>
</reference>
<evidence type="ECO:0000313" key="4">
    <source>
        <dbReference type="Proteomes" id="UP000193928"/>
    </source>
</evidence>
<evidence type="ECO:0000259" key="2">
    <source>
        <dbReference type="Pfam" id="PF20729"/>
    </source>
</evidence>
<gene>
    <name evidence="3" type="ORF">AWC08_24165</name>
</gene>
<dbReference type="Pfam" id="PF00934">
    <property type="entry name" value="PE"/>
    <property type="match status" value="1"/>
</dbReference>
<dbReference type="Gene3D" id="2.40.70.10">
    <property type="entry name" value="Acid Proteases"/>
    <property type="match status" value="1"/>
</dbReference>
<keyword evidence="4" id="KW-1185">Reference proteome</keyword>
<evidence type="ECO:0000259" key="1">
    <source>
        <dbReference type="Pfam" id="PF00934"/>
    </source>
</evidence>
<evidence type="ECO:0000313" key="3">
    <source>
        <dbReference type="EMBL" id="ORV86410.1"/>
    </source>
</evidence>
<dbReference type="AlphaFoldDB" id="A0A1X1WIN8"/>
<organism evidence="3 4">
    <name type="scientific">Mycobacterium gordonae</name>
    <dbReference type="NCBI Taxonomy" id="1778"/>
    <lineage>
        <taxon>Bacteria</taxon>
        <taxon>Bacillati</taxon>
        <taxon>Actinomycetota</taxon>
        <taxon>Actinomycetes</taxon>
        <taxon>Mycobacteriales</taxon>
        <taxon>Mycobacteriaceae</taxon>
        <taxon>Mycobacterium</taxon>
    </lineage>
</organism>
<dbReference type="EMBL" id="LQOY01000081">
    <property type="protein sequence ID" value="ORV86410.1"/>
    <property type="molecule type" value="Genomic_DNA"/>
</dbReference>
<sequence length="571" mass="54220">MGGQMSFIAVGPGLLAGAAADVDGIESLLRRANQAAAASTTEVLAAAGDEVSAAISDLFSGYAQQYQLLSARAVAFQTDFARALNAAATHYAAAEAAAASDLSAQSIEQGLLDVVNLPTNVLLGRPLIGDGASGTTNAQGVGTPGGGGGLLIGNGGRGGDSIAVGVVGGAGGPAGLLGTGGTGGMGGFGAAGGIGGTGGWLYGNGGTGGIGGPFSVGGTGGSALLFGAGGTGGLGGALGGAGGVGGRGGWLIGDGGTGGTGGVSGGPGGVAGGPGGAGGAATLGAPGATGATGGAPAIPVTVDYQLHRPYVTVSIGGGPVSQVVLDTGSEGLIVPPQNVNFTSLGPIVDSGYVITYGDPSNQITETYNTYTTTVNFGNGIITAPTKIGVITSVMQTVNGVTTILPASAGVPVLGVGATQLGGSPIAAPVEALPGTLSQGMLINEPAGLVQFGANPGTAFAVSSGAPITNLSVSVNGGFPLPVFGAIVDTGGLTGLLPFYLGTGAVNGVVPAGTHLTFYNEAGVLLYQQTVGAAADAPRVGFLSMNTGNTPFELMPIYFSYGTPSGTIFYNS</sequence>
<dbReference type="Pfam" id="PF21526">
    <property type="entry name" value="PGRS"/>
    <property type="match status" value="1"/>
</dbReference>
<dbReference type="GO" id="GO:0004190">
    <property type="term" value="F:aspartic-type endopeptidase activity"/>
    <property type="evidence" value="ECO:0007669"/>
    <property type="project" value="InterPro"/>
</dbReference>
<dbReference type="InterPro" id="IPR048054">
    <property type="entry name" value="PecA_C"/>
</dbReference>